<keyword evidence="13" id="KW-1185">Reference proteome</keyword>
<comment type="caution">
    <text evidence="12">The sequence shown here is derived from an EMBL/GenBank/DDBJ whole genome shotgun (WGS) entry which is preliminary data.</text>
</comment>
<dbReference type="PIRSF" id="PIRSF037707">
    <property type="entry name" value="MAS20_rcpt"/>
    <property type="match status" value="1"/>
</dbReference>
<dbReference type="EMBL" id="CAAALY010009162">
    <property type="protein sequence ID" value="VEL10492.1"/>
    <property type="molecule type" value="Genomic_DNA"/>
</dbReference>
<proteinExistence type="inferred from homology"/>
<dbReference type="InterPro" id="IPR023392">
    <property type="entry name" value="Tom20_dom_sf"/>
</dbReference>
<name>A0A448WFG9_9PLAT</name>
<dbReference type="GO" id="GO:0006605">
    <property type="term" value="P:protein targeting"/>
    <property type="evidence" value="ECO:0007669"/>
    <property type="project" value="InterPro"/>
</dbReference>
<comment type="similarity">
    <text evidence="2 10">Belongs to the Tom20 family.</text>
</comment>
<keyword evidence="7 11" id="KW-1133">Transmembrane helix</keyword>
<keyword evidence="8 10" id="KW-0496">Mitochondrion</keyword>
<keyword evidence="6" id="KW-0653">Protein transport</keyword>
<evidence type="ECO:0000256" key="11">
    <source>
        <dbReference type="SAM" id="Phobius"/>
    </source>
</evidence>
<dbReference type="GO" id="GO:0030150">
    <property type="term" value="P:protein import into mitochondrial matrix"/>
    <property type="evidence" value="ECO:0007669"/>
    <property type="project" value="TreeGrafter"/>
</dbReference>
<dbReference type="SUPFAM" id="SSF47157">
    <property type="entry name" value="Mitochondrial import receptor subunit Tom20"/>
    <property type="match status" value="1"/>
</dbReference>
<evidence type="ECO:0000256" key="5">
    <source>
        <dbReference type="ARBA" id="ARBA00022787"/>
    </source>
</evidence>
<keyword evidence="4 11" id="KW-0812">Transmembrane</keyword>
<dbReference type="Gene3D" id="1.20.960.10">
    <property type="entry name" value="Mitochondrial outer membrane translocase complex, subunit Tom20 domain"/>
    <property type="match status" value="1"/>
</dbReference>
<comment type="subcellular location">
    <subcellularLocation>
        <location evidence="1">Mitochondrion outer membrane</location>
        <topology evidence="1">Single-pass membrane protein</topology>
    </subcellularLocation>
</comment>
<reference evidence="12" key="1">
    <citation type="submission" date="2018-11" db="EMBL/GenBank/DDBJ databases">
        <authorList>
            <consortium name="Pathogen Informatics"/>
        </authorList>
    </citation>
    <scope>NUCLEOTIDE SEQUENCE</scope>
</reference>
<evidence type="ECO:0000313" key="13">
    <source>
        <dbReference type="Proteomes" id="UP000784294"/>
    </source>
</evidence>
<dbReference type="Proteomes" id="UP000784294">
    <property type="component" value="Unassembled WGS sequence"/>
</dbReference>
<dbReference type="PANTHER" id="PTHR12430">
    <property type="entry name" value="MITOCHONDRIAL IMPORT RECEPTOR SUBUNIT TOM20"/>
    <property type="match status" value="1"/>
</dbReference>
<evidence type="ECO:0000313" key="12">
    <source>
        <dbReference type="EMBL" id="VEL10492.1"/>
    </source>
</evidence>
<dbReference type="Pfam" id="PF02064">
    <property type="entry name" value="MAS20"/>
    <property type="match status" value="1"/>
</dbReference>
<dbReference type="OrthoDB" id="2154253at2759"/>
<dbReference type="GO" id="GO:0030943">
    <property type="term" value="F:mitochondrion targeting sequence binding"/>
    <property type="evidence" value="ECO:0007669"/>
    <property type="project" value="TreeGrafter"/>
</dbReference>
<evidence type="ECO:0000256" key="10">
    <source>
        <dbReference type="PIRNR" id="PIRNR037707"/>
    </source>
</evidence>
<organism evidence="12 13">
    <name type="scientific">Protopolystoma xenopodis</name>
    <dbReference type="NCBI Taxonomy" id="117903"/>
    <lineage>
        <taxon>Eukaryota</taxon>
        <taxon>Metazoa</taxon>
        <taxon>Spiralia</taxon>
        <taxon>Lophotrochozoa</taxon>
        <taxon>Platyhelminthes</taxon>
        <taxon>Monogenea</taxon>
        <taxon>Polyopisthocotylea</taxon>
        <taxon>Polystomatidea</taxon>
        <taxon>Polystomatidae</taxon>
        <taxon>Protopolystoma</taxon>
    </lineage>
</organism>
<dbReference type="AlphaFoldDB" id="A0A448WFG9"/>
<evidence type="ECO:0000256" key="2">
    <source>
        <dbReference type="ARBA" id="ARBA00005792"/>
    </source>
</evidence>
<dbReference type="InterPro" id="IPR022422">
    <property type="entry name" value="MAS20_rcpt_metazoan"/>
</dbReference>
<evidence type="ECO:0008006" key="14">
    <source>
        <dbReference type="Google" id="ProtNLM"/>
    </source>
</evidence>
<accession>A0A448WFG9</accession>
<dbReference type="PRINTS" id="PR01989">
    <property type="entry name" value="EUOM20RECPTR"/>
</dbReference>
<keyword evidence="9 10" id="KW-0472">Membrane</keyword>
<evidence type="ECO:0000256" key="1">
    <source>
        <dbReference type="ARBA" id="ARBA00004572"/>
    </source>
</evidence>
<dbReference type="GO" id="GO:0016031">
    <property type="term" value="P:tRNA import into mitochondrion"/>
    <property type="evidence" value="ECO:0007669"/>
    <property type="project" value="TreeGrafter"/>
</dbReference>
<feature type="transmembrane region" description="Helical" evidence="11">
    <location>
        <begin position="6"/>
        <end position="25"/>
    </location>
</feature>
<keyword evidence="5 10" id="KW-1000">Mitochondrion outer membrane</keyword>
<evidence type="ECO:0000256" key="7">
    <source>
        <dbReference type="ARBA" id="ARBA00022989"/>
    </source>
</evidence>
<evidence type="ECO:0000256" key="6">
    <source>
        <dbReference type="ARBA" id="ARBA00022927"/>
    </source>
</evidence>
<dbReference type="PANTHER" id="PTHR12430:SF0">
    <property type="entry name" value="TRANSLOCASE OF OUTER MITOCHONDRIAL MEMBRANE 20"/>
    <property type="match status" value="1"/>
</dbReference>
<dbReference type="GO" id="GO:0005742">
    <property type="term" value="C:mitochondrial outer membrane translocase complex"/>
    <property type="evidence" value="ECO:0007669"/>
    <property type="project" value="UniProtKB-UniRule"/>
</dbReference>
<dbReference type="PRINTS" id="PR00351">
    <property type="entry name" value="OM20RECEPTOR"/>
</dbReference>
<evidence type="ECO:0000256" key="8">
    <source>
        <dbReference type="ARBA" id="ARBA00023128"/>
    </source>
</evidence>
<evidence type="ECO:0000256" key="3">
    <source>
        <dbReference type="ARBA" id="ARBA00022448"/>
    </source>
</evidence>
<dbReference type="InterPro" id="IPR002056">
    <property type="entry name" value="MAS20"/>
</dbReference>
<dbReference type="GO" id="GO:0008320">
    <property type="term" value="F:protein transmembrane transporter activity"/>
    <property type="evidence" value="ECO:0007669"/>
    <property type="project" value="TreeGrafter"/>
</dbReference>
<evidence type="ECO:0000256" key="9">
    <source>
        <dbReference type="ARBA" id="ARBA00023136"/>
    </source>
</evidence>
<gene>
    <name evidence="12" type="ORF">PXEA_LOCUS3932</name>
</gene>
<protein>
    <recommendedName>
        <fullName evidence="14">Mitochondrial import receptor subunit TOM20 homolog</fullName>
    </recommendedName>
</protein>
<keyword evidence="3" id="KW-0813">Transport</keyword>
<evidence type="ECO:0000256" key="4">
    <source>
        <dbReference type="ARBA" id="ARBA00022692"/>
    </source>
</evidence>
<sequence>MLKEAGVIAAFGAGFCLVAYCIYFDHKRRSHPDFRAKLIKKRRQQALAAKKTIDLPCLSDQNAVQRFFLEQVQSGEVALNMGAIEEGVQHFALAAAVCGQPGHLLQLLRTTLPPPVFSLLAKALPDARAQVAAAYTQKDIEEELE</sequence>
<dbReference type="GO" id="GO:0006886">
    <property type="term" value="P:intracellular protein transport"/>
    <property type="evidence" value="ECO:0007669"/>
    <property type="project" value="InterPro"/>
</dbReference>